<keyword evidence="2 6" id="KW-0349">Heme</keyword>
<protein>
    <recommendedName>
        <fullName evidence="8">Cytochrome c domain-containing protein</fullName>
    </recommendedName>
</protein>
<organism evidence="9 10">
    <name type="scientific">Terribacillus saccharophilus</name>
    <dbReference type="NCBI Taxonomy" id="361277"/>
    <lineage>
        <taxon>Bacteria</taxon>
        <taxon>Bacillati</taxon>
        <taxon>Bacillota</taxon>
        <taxon>Bacilli</taxon>
        <taxon>Bacillales</taxon>
        <taxon>Bacillaceae</taxon>
        <taxon>Terribacillus</taxon>
    </lineage>
</organism>
<feature type="signal peptide" evidence="7">
    <location>
        <begin position="1"/>
        <end position="21"/>
    </location>
</feature>
<dbReference type="HOGENOM" id="CLU_134966_2_0_9"/>
<evidence type="ECO:0000256" key="7">
    <source>
        <dbReference type="SAM" id="SignalP"/>
    </source>
</evidence>
<evidence type="ECO:0000256" key="4">
    <source>
        <dbReference type="ARBA" id="ARBA00022982"/>
    </source>
</evidence>
<dbReference type="EMBL" id="CP008876">
    <property type="protein sequence ID" value="AIF68069.1"/>
    <property type="molecule type" value="Genomic_DNA"/>
</dbReference>
<dbReference type="GO" id="GO:0009055">
    <property type="term" value="F:electron transfer activity"/>
    <property type="evidence" value="ECO:0007669"/>
    <property type="project" value="InterPro"/>
</dbReference>
<dbReference type="PROSITE" id="PS51007">
    <property type="entry name" value="CYTC"/>
    <property type="match status" value="1"/>
</dbReference>
<dbReference type="InterPro" id="IPR036909">
    <property type="entry name" value="Cyt_c-like_dom_sf"/>
</dbReference>
<dbReference type="Proteomes" id="UP000027980">
    <property type="component" value="Chromosome"/>
</dbReference>
<evidence type="ECO:0000256" key="6">
    <source>
        <dbReference type="PROSITE-ProRule" id="PRU00433"/>
    </source>
</evidence>
<dbReference type="OrthoDB" id="7933886at2"/>
<evidence type="ECO:0000259" key="8">
    <source>
        <dbReference type="PROSITE" id="PS51007"/>
    </source>
</evidence>
<dbReference type="PANTHER" id="PTHR37823:SF4">
    <property type="entry name" value="MENAQUINOL-CYTOCHROME C REDUCTASE CYTOCHROME B_C SUBUNIT"/>
    <property type="match status" value="1"/>
</dbReference>
<dbReference type="Pfam" id="PF13442">
    <property type="entry name" value="Cytochrome_CBB3"/>
    <property type="match status" value="1"/>
</dbReference>
<keyword evidence="7" id="KW-0732">Signal</keyword>
<reference evidence="9 10" key="1">
    <citation type="submission" date="2014-07" db="EMBL/GenBank/DDBJ databases">
        <title>Complete genome sequence of a moderately halophilic bacterium Terribacillus aidingensis MP602, isolated from Cryptomeria fortunei in Tianmu mountain in China.</title>
        <authorList>
            <person name="Wang Y."/>
            <person name="Lu P."/>
            <person name="Zhang L."/>
        </authorList>
    </citation>
    <scope>NUCLEOTIDE SEQUENCE [LARGE SCALE GENOMIC DNA]</scope>
    <source>
        <strain evidence="9 10">MP602</strain>
    </source>
</reference>
<dbReference type="SUPFAM" id="SSF46626">
    <property type="entry name" value="Cytochrome c"/>
    <property type="match status" value="1"/>
</dbReference>
<dbReference type="PANTHER" id="PTHR37823">
    <property type="entry name" value="CYTOCHROME C-553-LIKE"/>
    <property type="match status" value="1"/>
</dbReference>
<dbReference type="InterPro" id="IPR009056">
    <property type="entry name" value="Cyt_c-like_dom"/>
</dbReference>
<dbReference type="GO" id="GO:0020037">
    <property type="term" value="F:heme binding"/>
    <property type="evidence" value="ECO:0007669"/>
    <property type="project" value="InterPro"/>
</dbReference>
<evidence type="ECO:0000313" key="10">
    <source>
        <dbReference type="Proteomes" id="UP000027980"/>
    </source>
</evidence>
<feature type="domain" description="Cytochrome c" evidence="8">
    <location>
        <begin position="25"/>
        <end position="99"/>
    </location>
</feature>
<name>A0A075LNV3_9BACI</name>
<dbReference type="Gene3D" id="1.10.760.10">
    <property type="entry name" value="Cytochrome c-like domain"/>
    <property type="match status" value="1"/>
</dbReference>
<dbReference type="GO" id="GO:0046872">
    <property type="term" value="F:metal ion binding"/>
    <property type="evidence" value="ECO:0007669"/>
    <property type="project" value="UniProtKB-KW"/>
</dbReference>
<dbReference type="KEGG" id="tap:GZ22_16465"/>
<feature type="chain" id="PRO_5038530592" description="Cytochrome c domain-containing protein" evidence="7">
    <location>
        <begin position="22"/>
        <end position="99"/>
    </location>
</feature>
<keyword evidence="5 6" id="KW-0408">Iron</keyword>
<evidence type="ECO:0000256" key="3">
    <source>
        <dbReference type="ARBA" id="ARBA00022723"/>
    </source>
</evidence>
<accession>A0A075LNV3</accession>
<proteinExistence type="predicted"/>
<evidence type="ECO:0000313" key="9">
    <source>
        <dbReference type="EMBL" id="AIF68069.1"/>
    </source>
</evidence>
<dbReference type="RefSeq" id="WP_038564565.1">
    <property type="nucleotide sequence ID" value="NZ_CP008876.1"/>
</dbReference>
<dbReference type="InterPro" id="IPR051811">
    <property type="entry name" value="Cytochrome_c550/c551-like"/>
</dbReference>
<keyword evidence="3 6" id="KW-0479">Metal-binding</keyword>
<gene>
    <name evidence="9" type="ORF">GZ22_16465</name>
</gene>
<dbReference type="GeneID" id="34223060"/>
<sequence>MKKLALTGSSLLFILFLAACGNSDNTAETPQEAFENNCAMCHGQDLSGGNGGPPLDNLGSKYTKEELVDIMENGKGGMPAGQAEGEEAEKIAEWLQEQQ</sequence>
<evidence type="ECO:0000256" key="2">
    <source>
        <dbReference type="ARBA" id="ARBA00022617"/>
    </source>
</evidence>
<keyword evidence="4" id="KW-0249">Electron transport</keyword>
<evidence type="ECO:0000256" key="1">
    <source>
        <dbReference type="ARBA" id="ARBA00022448"/>
    </source>
</evidence>
<evidence type="ECO:0000256" key="5">
    <source>
        <dbReference type="ARBA" id="ARBA00023004"/>
    </source>
</evidence>
<dbReference type="AlphaFoldDB" id="A0A075LNV3"/>
<keyword evidence="1" id="KW-0813">Transport</keyword>
<dbReference type="PROSITE" id="PS51257">
    <property type="entry name" value="PROKAR_LIPOPROTEIN"/>
    <property type="match status" value="1"/>
</dbReference>